<dbReference type="EMBL" id="AOGX02000005">
    <property type="protein sequence ID" value="EOQ90733.1"/>
    <property type="molecule type" value="Genomic_DNA"/>
</dbReference>
<protein>
    <submittedName>
        <fullName evidence="2">Uncharacterized protein</fullName>
    </submittedName>
</protein>
<name>A0A5E8HJ40_9LEPT</name>
<dbReference type="AlphaFoldDB" id="A0A5E8HJ40"/>
<comment type="caution">
    <text evidence="2">The sequence shown here is derived from an EMBL/GenBank/DDBJ whole genome shotgun (WGS) entry which is preliminary data.</text>
</comment>
<accession>A0A5E8HJ40</accession>
<sequence>MGKKWRILPMKKGNRMENDLPISLVVPSEDFELKEILIRADIDREVFSTFDSETVEAIQEEVGLSAGLLPQLSDAEIHKITRTETCNIERLEDIPEVKSPSFGSYFADVYLNGTYKFEGGYVTYSKKNTKERDKVLNLEGLSREFLLHPETIVKIRRHLKLIRKSDRIEQSLRHLGFAFGVLLGRFDSQMGCLVDLADDKRKERNLEKDKSAPKPLQEGAYFTNLGDLRTTISSPVKIVDEAIIEKLKEVLVYKLRKEKADEVWNEMEITFLQDCGEVATDPKKNWSWFFRESFFALHLSKYENRPIYFPLSSSKKNFVFYFNIHTWNPGTFSFILSDFLNPDLKSMKARLASLQDAKIKASSSESKQIDKDILNLQKYILELEDFVNTLEVINTTGIDSNQLEAKVSYYMDLDDGVMVNSSALHPLLEPQWKKPKEIWDAILKPSGKKDYDWSHLAMRYFPKRVLAKCKVDPSLAVAHSDYGEHKGRDLFKEFHSEASKKWEERNSKEPKVKEESALPGMESLSDTATKKPGAKKKKK</sequence>
<gene>
    <name evidence="2" type="ORF">LEP1GSC202_0418</name>
</gene>
<dbReference type="Proteomes" id="UP000013996">
    <property type="component" value="Unassembled WGS sequence"/>
</dbReference>
<proteinExistence type="predicted"/>
<feature type="region of interest" description="Disordered" evidence="1">
    <location>
        <begin position="498"/>
        <end position="539"/>
    </location>
</feature>
<evidence type="ECO:0000313" key="3">
    <source>
        <dbReference type="Proteomes" id="UP000013996"/>
    </source>
</evidence>
<organism evidence="2 3">
    <name type="scientific">Leptospira yanagawae serovar Saopaulo str. Sao Paulo = ATCC 700523</name>
    <dbReference type="NCBI Taxonomy" id="1249483"/>
    <lineage>
        <taxon>Bacteria</taxon>
        <taxon>Pseudomonadati</taxon>
        <taxon>Spirochaetota</taxon>
        <taxon>Spirochaetia</taxon>
        <taxon>Leptospirales</taxon>
        <taxon>Leptospiraceae</taxon>
        <taxon>Leptospira</taxon>
    </lineage>
</organism>
<dbReference type="STRING" id="1249483.LEP1GSC202_0418"/>
<reference evidence="2 3" key="1">
    <citation type="submission" date="2013-04" db="EMBL/GenBank/DDBJ databases">
        <authorList>
            <person name="Harkins D.M."/>
            <person name="Durkin A.S."/>
            <person name="Brinkac L.M."/>
            <person name="Haft D.H."/>
            <person name="Selengut J.D."/>
            <person name="Sanka R."/>
            <person name="DePew J."/>
            <person name="Purushe J."/>
            <person name="Hartskeerl R.A."/>
            <person name="Ahmed A."/>
            <person name="van der Linden H."/>
            <person name="Goris M.G.A."/>
            <person name="Vinetz J.M."/>
            <person name="Sutton G.G."/>
            <person name="Nierman W.C."/>
            <person name="Fouts D.E."/>
        </authorList>
    </citation>
    <scope>NUCLEOTIDE SEQUENCE [LARGE SCALE GENOMIC DNA]</scope>
    <source>
        <strain evidence="2 3">Sao Paulo</strain>
    </source>
</reference>
<evidence type="ECO:0000313" key="2">
    <source>
        <dbReference type="EMBL" id="EOQ90733.1"/>
    </source>
</evidence>
<feature type="compositionally biased region" description="Basic and acidic residues" evidence="1">
    <location>
        <begin position="498"/>
        <end position="516"/>
    </location>
</feature>
<evidence type="ECO:0000256" key="1">
    <source>
        <dbReference type="SAM" id="MobiDB-lite"/>
    </source>
</evidence>